<evidence type="ECO:0000313" key="2">
    <source>
        <dbReference type="Proteomes" id="UP001304650"/>
    </source>
</evidence>
<accession>A0AA96LLF4</accession>
<dbReference type="EMBL" id="CP130319">
    <property type="protein sequence ID" value="WNR42776.1"/>
    <property type="molecule type" value="Genomic_DNA"/>
</dbReference>
<dbReference type="InterPro" id="IPR008929">
    <property type="entry name" value="Chondroitin_lyas"/>
</dbReference>
<sequence>MKRRIFDPYLERSDLWWMGLETNRKMNNWNPWINANCLSAFLLLENCDERRCQAIEKVMRKLDRYISDCFRMTVTRRCIFTTTKALFLY</sequence>
<reference evidence="1" key="1">
    <citation type="submission" date="2022-02" db="EMBL/GenBank/DDBJ databases">
        <title>Paenibacillus sp. MBLB1832 Whole Genome Shotgun Sequencing.</title>
        <authorList>
            <person name="Hwang C.Y."/>
            <person name="Cho E.-S."/>
            <person name="Seo M.-J."/>
        </authorList>
    </citation>
    <scope>NUCLEOTIDE SEQUENCE</scope>
    <source>
        <strain evidence="1">MBLB1832</strain>
    </source>
</reference>
<dbReference type="KEGG" id="proo:MJB10_16810"/>
<protein>
    <submittedName>
        <fullName evidence="1">Uncharacterized protein</fullName>
    </submittedName>
</protein>
<keyword evidence="2" id="KW-1185">Reference proteome</keyword>
<dbReference type="RefSeq" id="WP_314796511.1">
    <property type="nucleotide sequence ID" value="NZ_CP130319.1"/>
</dbReference>
<dbReference type="Gene3D" id="1.50.10.100">
    <property type="entry name" value="Chondroitin AC/alginate lyase"/>
    <property type="match status" value="1"/>
</dbReference>
<name>A0AA96LLF4_9BACL</name>
<gene>
    <name evidence="1" type="ORF">MJB10_16810</name>
</gene>
<organism evidence="1 2">
    <name type="scientific">Paenibacillus roseopurpureus</name>
    <dbReference type="NCBI Taxonomy" id="2918901"/>
    <lineage>
        <taxon>Bacteria</taxon>
        <taxon>Bacillati</taxon>
        <taxon>Bacillota</taxon>
        <taxon>Bacilli</taxon>
        <taxon>Bacillales</taxon>
        <taxon>Paenibacillaceae</taxon>
        <taxon>Paenibacillus</taxon>
    </lineage>
</organism>
<dbReference type="Proteomes" id="UP001304650">
    <property type="component" value="Chromosome"/>
</dbReference>
<evidence type="ECO:0000313" key="1">
    <source>
        <dbReference type="EMBL" id="WNR42776.1"/>
    </source>
</evidence>
<dbReference type="AlphaFoldDB" id="A0AA96LLF4"/>
<proteinExistence type="predicted"/>